<evidence type="ECO:0000256" key="1">
    <source>
        <dbReference type="SAM" id="MobiDB-lite"/>
    </source>
</evidence>
<feature type="region of interest" description="Disordered" evidence="1">
    <location>
        <begin position="864"/>
        <end position="883"/>
    </location>
</feature>
<feature type="compositionally biased region" description="Basic and acidic residues" evidence="1">
    <location>
        <begin position="406"/>
        <end position="420"/>
    </location>
</feature>
<feature type="compositionally biased region" description="Polar residues" evidence="1">
    <location>
        <begin position="429"/>
        <end position="452"/>
    </location>
</feature>
<keyword evidence="3" id="KW-1185">Reference proteome</keyword>
<sequence>MLDQQESSACYNEYSPCDHAWTASYHSADKVYEDESDYELAFDLQGRKHVEQRDNADGIYTITDSNSITLSMYTMPGKESANALRSSLYNHLPLHLITDEYGEVTPLNDILSNHLPKLQAKLWRELPQLLAARLSTPGPSQARSPFVISPMAQVLPSISNTVLSEDEQLLARHVKTIADLLDSNHIFVLRDGSKMRCYNLTCCTQDDNHTFHTHIITIEPLLDWGTVTPVPNLLISQGKVLVFSRDGEKMADPLWTLEVKALARKEPLAYCIRCLEHLMRMRVKAWAIIDQLGHVAYGAIHPYDRPTRSIHYGNKQTEVDWLSKEPYFASDSVNSASGSSELSNSHNQAGDQVTVTPLQLDGPIDSLRPEQRLLAPSHSMETPRLRSKLNLSSTVDRLDQKWSSHMEEAAEALESKDSPHGARPFTQAPGLTSSENVASPLATRTSTWNPVNQPLPTPATPASNQTFYYSDTPRHLRSDSGDHQPSSPAFRNTTSPVTSGHKTTRRFGCEIDTNAVVTYLRATTELTEDMIKDKKSKSDIRSFFAPVRCPSAQIPGTDFDAVKTRLNPILISDSSDSIDESEDSSNAKNPHELKGETRQLKPPKRKKISPKKKKKSPTRPKTGAAIKPLPKNKTERPQPIFSPLFAKRLPTKLEDIPDTVSEDTFKAYQTRLPEPNDLICSCQKPARTLEVKIAQCAGNECIVGWYHYMCLEKREKLKANFGTMVCQHCIVDKQFADQDQKNGWSVDKMVQAETQVSFTSKELLGAFPEIGGVMGVKNPYGLAVATAEDEAGLLDSAASMSAPENHGVLGSLACFGYADSRPHVVTEAYTNAQAYVYDAEDYDVYYDEEETFYEDENMYYDEETMEDKDEDDDMLIDEETESG</sequence>
<organism evidence="2 3">
    <name type="scientific">Cucurbitaria berberidis CBS 394.84</name>
    <dbReference type="NCBI Taxonomy" id="1168544"/>
    <lineage>
        <taxon>Eukaryota</taxon>
        <taxon>Fungi</taxon>
        <taxon>Dikarya</taxon>
        <taxon>Ascomycota</taxon>
        <taxon>Pezizomycotina</taxon>
        <taxon>Dothideomycetes</taxon>
        <taxon>Pleosporomycetidae</taxon>
        <taxon>Pleosporales</taxon>
        <taxon>Pleosporineae</taxon>
        <taxon>Cucurbitariaceae</taxon>
        <taxon>Cucurbitaria</taxon>
    </lineage>
</organism>
<dbReference type="SUPFAM" id="SSF57903">
    <property type="entry name" value="FYVE/PHD zinc finger"/>
    <property type="match status" value="1"/>
</dbReference>
<feature type="compositionally biased region" description="Basic residues" evidence="1">
    <location>
        <begin position="601"/>
        <end position="618"/>
    </location>
</feature>
<evidence type="ECO:0008006" key="4">
    <source>
        <dbReference type="Google" id="ProtNLM"/>
    </source>
</evidence>
<dbReference type="EMBL" id="ML976617">
    <property type="protein sequence ID" value="KAF1844194.1"/>
    <property type="molecule type" value="Genomic_DNA"/>
</dbReference>
<feature type="compositionally biased region" description="Basic and acidic residues" evidence="1">
    <location>
        <begin position="589"/>
        <end position="599"/>
    </location>
</feature>
<reference evidence="2" key="1">
    <citation type="submission" date="2020-01" db="EMBL/GenBank/DDBJ databases">
        <authorList>
            <consortium name="DOE Joint Genome Institute"/>
            <person name="Haridas S."/>
            <person name="Albert R."/>
            <person name="Binder M."/>
            <person name="Bloem J."/>
            <person name="Labutti K."/>
            <person name="Salamov A."/>
            <person name="Andreopoulos B."/>
            <person name="Baker S.E."/>
            <person name="Barry K."/>
            <person name="Bills G."/>
            <person name="Bluhm B.H."/>
            <person name="Cannon C."/>
            <person name="Castanera R."/>
            <person name="Culley D.E."/>
            <person name="Daum C."/>
            <person name="Ezra D."/>
            <person name="Gonzalez J.B."/>
            <person name="Henrissat B."/>
            <person name="Kuo A."/>
            <person name="Liang C."/>
            <person name="Lipzen A."/>
            <person name="Lutzoni F."/>
            <person name="Magnuson J."/>
            <person name="Mondo S."/>
            <person name="Nolan M."/>
            <person name="Ohm R."/>
            <person name="Pangilinan J."/>
            <person name="Park H.-J."/>
            <person name="Ramirez L."/>
            <person name="Alfaro M."/>
            <person name="Sun H."/>
            <person name="Tritt A."/>
            <person name="Yoshinaga Y."/>
            <person name="Zwiers L.-H."/>
            <person name="Turgeon B.G."/>
            <person name="Goodwin S.B."/>
            <person name="Spatafora J.W."/>
            <person name="Crous P.W."/>
            <person name="Grigoriev I.V."/>
        </authorList>
    </citation>
    <scope>NUCLEOTIDE SEQUENCE</scope>
    <source>
        <strain evidence="2">CBS 394.84</strain>
    </source>
</reference>
<dbReference type="AlphaFoldDB" id="A0A9P4GFB7"/>
<gene>
    <name evidence="2" type="ORF">K460DRAFT_419139</name>
</gene>
<dbReference type="OrthoDB" id="5411773at2759"/>
<dbReference type="GeneID" id="63855233"/>
<feature type="compositionally biased region" description="Basic and acidic residues" evidence="1">
    <location>
        <begin position="472"/>
        <end position="482"/>
    </location>
</feature>
<dbReference type="Gene3D" id="3.30.40.10">
    <property type="entry name" value="Zinc/RING finger domain, C3HC4 (zinc finger)"/>
    <property type="match status" value="1"/>
</dbReference>
<evidence type="ECO:0000313" key="3">
    <source>
        <dbReference type="Proteomes" id="UP000800039"/>
    </source>
</evidence>
<proteinExistence type="predicted"/>
<dbReference type="InterPro" id="IPR011011">
    <property type="entry name" value="Znf_FYVE_PHD"/>
</dbReference>
<accession>A0A9P4GFB7</accession>
<name>A0A9P4GFB7_9PLEO</name>
<dbReference type="InterPro" id="IPR013083">
    <property type="entry name" value="Znf_RING/FYVE/PHD"/>
</dbReference>
<comment type="caution">
    <text evidence="2">The sequence shown here is derived from an EMBL/GenBank/DDBJ whole genome shotgun (WGS) entry which is preliminary data.</text>
</comment>
<dbReference type="Proteomes" id="UP000800039">
    <property type="component" value="Unassembled WGS sequence"/>
</dbReference>
<protein>
    <recommendedName>
        <fullName evidence="4">Zinc finger PHD-type domain-containing protein</fullName>
    </recommendedName>
</protein>
<feature type="region of interest" description="Disordered" evidence="1">
    <location>
        <begin position="573"/>
        <end position="641"/>
    </location>
</feature>
<feature type="compositionally biased region" description="Polar residues" evidence="1">
    <location>
        <begin position="460"/>
        <end position="469"/>
    </location>
</feature>
<feature type="compositionally biased region" description="Polar residues" evidence="1">
    <location>
        <begin position="483"/>
        <end position="501"/>
    </location>
</feature>
<dbReference type="RefSeq" id="XP_040786757.1">
    <property type="nucleotide sequence ID" value="XM_040937983.1"/>
</dbReference>
<feature type="region of interest" description="Disordered" evidence="1">
    <location>
        <begin position="406"/>
        <end position="505"/>
    </location>
</feature>
<evidence type="ECO:0000313" key="2">
    <source>
        <dbReference type="EMBL" id="KAF1844194.1"/>
    </source>
</evidence>